<name>A0A158I0M8_CABSO</name>
<dbReference type="EMBL" id="FCOC02000023">
    <property type="protein sequence ID" value="SAL49853.1"/>
    <property type="molecule type" value="Genomic_DNA"/>
</dbReference>
<evidence type="ECO:0000313" key="3">
    <source>
        <dbReference type="Proteomes" id="UP000054893"/>
    </source>
</evidence>
<protein>
    <submittedName>
        <fullName evidence="2">Uncharacterized protein</fullName>
    </submittedName>
</protein>
<accession>A0A158I0M8</accession>
<sequence length="53" mass="5652">MSGFVVLGRLVIVAGIALLSYGRIQRSPSVSAKLYVSVRSKSMTRIVDAVLVS</sequence>
<proteinExistence type="predicted"/>
<dbReference type="Proteomes" id="UP000054893">
    <property type="component" value="Unassembled WGS sequence"/>
</dbReference>
<evidence type="ECO:0000256" key="1">
    <source>
        <dbReference type="SAM" id="Phobius"/>
    </source>
</evidence>
<keyword evidence="1" id="KW-1133">Transmembrane helix</keyword>
<dbReference type="AlphaFoldDB" id="A0A158I0M8"/>
<keyword evidence="1" id="KW-0812">Transmembrane</keyword>
<reference evidence="2 3" key="1">
    <citation type="submission" date="2016-01" db="EMBL/GenBank/DDBJ databases">
        <authorList>
            <person name="Oliw E.H."/>
        </authorList>
    </citation>
    <scope>NUCLEOTIDE SEQUENCE [LARGE SCALE GENOMIC DNA]</scope>
    <source>
        <strain evidence="2">LMG 22029</strain>
    </source>
</reference>
<keyword evidence="1" id="KW-0472">Membrane</keyword>
<organism evidence="2 3">
    <name type="scientific">Caballeronia sordidicola</name>
    <name type="common">Burkholderia sordidicola</name>
    <dbReference type="NCBI Taxonomy" id="196367"/>
    <lineage>
        <taxon>Bacteria</taxon>
        <taxon>Pseudomonadati</taxon>
        <taxon>Pseudomonadota</taxon>
        <taxon>Betaproteobacteria</taxon>
        <taxon>Burkholderiales</taxon>
        <taxon>Burkholderiaceae</taxon>
        <taxon>Caballeronia</taxon>
    </lineage>
</organism>
<evidence type="ECO:0000313" key="2">
    <source>
        <dbReference type="EMBL" id="SAL49853.1"/>
    </source>
</evidence>
<gene>
    <name evidence="2" type="ORF">AWB64_05241</name>
</gene>
<feature type="transmembrane region" description="Helical" evidence="1">
    <location>
        <begin position="6"/>
        <end position="24"/>
    </location>
</feature>